<sequence length="101" mass="11508">MFFQKRIIIDEPSTKKTALADWLGAIAACFGIIISLLTGVMHLDGRILQIEGQNQRIQDDLGELKQSINQNVYPRKEAELQQQIEEAKLNSIDKRLSELEK</sequence>
<keyword evidence="1" id="KW-1133">Transmembrane helix</keyword>
<reference evidence="2 3" key="2">
    <citation type="submission" date="2018-03" db="EMBL/GenBank/DDBJ databases">
        <authorList>
            <person name="Keele B.F."/>
        </authorList>
    </citation>
    <scope>NUCLEOTIDE SEQUENCE [LARGE SCALE GENOMIC DNA]</scope>
    <source>
        <strain evidence="2 3">CCALA 016</strain>
    </source>
</reference>
<dbReference type="AlphaFoldDB" id="A0A2T1LQK3"/>
<evidence type="ECO:0000313" key="2">
    <source>
        <dbReference type="EMBL" id="PSF28539.1"/>
    </source>
</evidence>
<feature type="transmembrane region" description="Helical" evidence="1">
    <location>
        <begin position="22"/>
        <end position="43"/>
    </location>
</feature>
<comment type="caution">
    <text evidence="2">The sequence shown here is derived from an EMBL/GenBank/DDBJ whole genome shotgun (WGS) entry which is preliminary data.</text>
</comment>
<reference evidence="2 3" key="1">
    <citation type="submission" date="2018-03" db="EMBL/GenBank/DDBJ databases">
        <title>The ancient ancestry and fast evolution of plastids.</title>
        <authorList>
            <person name="Moore K.R."/>
            <person name="Magnabosco C."/>
            <person name="Momper L."/>
            <person name="Gold D.A."/>
            <person name="Bosak T."/>
            <person name="Fournier G.P."/>
        </authorList>
    </citation>
    <scope>NUCLEOTIDE SEQUENCE [LARGE SCALE GENOMIC DNA]</scope>
    <source>
        <strain evidence="2 3">CCALA 016</strain>
    </source>
</reference>
<gene>
    <name evidence="2" type="ORF">C7H19_24650</name>
</gene>
<dbReference type="RefSeq" id="WP_106459550.1">
    <property type="nucleotide sequence ID" value="NZ_PXOH01000073.1"/>
</dbReference>
<dbReference type="Proteomes" id="UP000239001">
    <property type="component" value="Unassembled WGS sequence"/>
</dbReference>
<name>A0A2T1LQK3_9CHRO</name>
<keyword evidence="1" id="KW-0472">Membrane</keyword>
<dbReference type="EMBL" id="PXOH01000073">
    <property type="protein sequence ID" value="PSF28539.1"/>
    <property type="molecule type" value="Genomic_DNA"/>
</dbReference>
<accession>A0A2T1LQK3</accession>
<proteinExistence type="predicted"/>
<protein>
    <submittedName>
        <fullName evidence="2">Uncharacterized protein</fullName>
    </submittedName>
</protein>
<evidence type="ECO:0000256" key="1">
    <source>
        <dbReference type="SAM" id="Phobius"/>
    </source>
</evidence>
<organism evidence="2 3">
    <name type="scientific">Aphanothece hegewaldii CCALA 016</name>
    <dbReference type="NCBI Taxonomy" id="2107694"/>
    <lineage>
        <taxon>Bacteria</taxon>
        <taxon>Bacillati</taxon>
        <taxon>Cyanobacteriota</taxon>
        <taxon>Cyanophyceae</taxon>
        <taxon>Oscillatoriophycideae</taxon>
        <taxon>Chroococcales</taxon>
        <taxon>Aphanothecaceae</taxon>
        <taxon>Aphanothece</taxon>
    </lineage>
</organism>
<keyword evidence="1" id="KW-0812">Transmembrane</keyword>
<evidence type="ECO:0000313" key="3">
    <source>
        <dbReference type="Proteomes" id="UP000239001"/>
    </source>
</evidence>
<keyword evidence="3" id="KW-1185">Reference proteome</keyword>